<evidence type="ECO:0000313" key="2">
    <source>
        <dbReference type="Proteomes" id="UP000606498"/>
    </source>
</evidence>
<accession>A0ABQ1SZM1</accession>
<dbReference type="EMBL" id="BMKO01000001">
    <property type="protein sequence ID" value="GGE68548.1"/>
    <property type="molecule type" value="Genomic_DNA"/>
</dbReference>
<evidence type="ECO:0000313" key="1">
    <source>
        <dbReference type="EMBL" id="GGE68548.1"/>
    </source>
</evidence>
<gene>
    <name evidence="1" type="ORF">GCM10011520_06410</name>
</gene>
<organism evidence="1 2">
    <name type="scientific">Shewanella carassii</name>
    <dbReference type="NCBI Taxonomy" id="1987584"/>
    <lineage>
        <taxon>Bacteria</taxon>
        <taxon>Pseudomonadati</taxon>
        <taxon>Pseudomonadota</taxon>
        <taxon>Gammaproteobacteria</taxon>
        <taxon>Alteromonadales</taxon>
        <taxon>Shewanellaceae</taxon>
        <taxon>Shewanella</taxon>
    </lineage>
</organism>
<dbReference type="Proteomes" id="UP000606498">
    <property type="component" value="Unassembled WGS sequence"/>
</dbReference>
<reference evidence="2" key="1">
    <citation type="journal article" date="2019" name="Int. J. Syst. Evol. Microbiol.">
        <title>The Global Catalogue of Microorganisms (GCM) 10K type strain sequencing project: providing services to taxonomists for standard genome sequencing and annotation.</title>
        <authorList>
            <consortium name="The Broad Institute Genomics Platform"/>
            <consortium name="The Broad Institute Genome Sequencing Center for Infectious Disease"/>
            <person name="Wu L."/>
            <person name="Ma J."/>
        </authorList>
    </citation>
    <scope>NUCLEOTIDE SEQUENCE [LARGE SCALE GENOMIC DNA]</scope>
    <source>
        <strain evidence="2">CGMCC 1.16033</strain>
    </source>
</reference>
<proteinExistence type="predicted"/>
<sequence>MGISKPSQAWAKHQKDMAVLYFSNKAPGRNIKKIWLSYKASKKASKRPLEPMLDTFCQHGDST</sequence>
<protein>
    <submittedName>
        <fullName evidence="1">Uncharacterized protein</fullName>
    </submittedName>
</protein>
<name>A0ABQ1SZM1_9GAMM</name>
<keyword evidence="2" id="KW-1185">Reference proteome</keyword>
<comment type="caution">
    <text evidence="1">The sequence shown here is derived from an EMBL/GenBank/DDBJ whole genome shotgun (WGS) entry which is preliminary data.</text>
</comment>